<proteinExistence type="predicted"/>
<accession>B1V980</accession>
<feature type="transmembrane region" description="Helical" evidence="1">
    <location>
        <begin position="57"/>
        <end position="81"/>
    </location>
</feature>
<evidence type="ECO:0000256" key="1">
    <source>
        <dbReference type="SAM" id="Phobius"/>
    </source>
</evidence>
<gene>
    <name evidence="2" type="ordered locus">PA0177</name>
</gene>
<reference evidence="2 3" key="1">
    <citation type="journal article" date="2008" name="J. Bacteriol.">
        <title>Comparative genome analysis of 'Candidatus Phytoplasma australiense' (subgroup tuf-Australia I; rp-A) and 'Ca. Phytoplasma asteris' strains OY-M and AY-WB.</title>
        <authorList>
            <person name="Tran-Nguyen L.T."/>
            <person name="Kube M."/>
            <person name="Schneider B."/>
            <person name="Reinhardt R."/>
            <person name="Gibb K.S."/>
        </authorList>
    </citation>
    <scope>NUCLEOTIDE SEQUENCE [LARGE SCALE GENOMIC DNA]</scope>
</reference>
<sequence>MDTSSKKEKEKIMVQQNIYNKNKILRHIVLASFLSYMPVALSYLIKEIGVPGFLIPYFRYFIFFPLIVMSFYVPKMMAFVGGFLSEMFIFYLKTKRTHYNPLESLFCALCFVLIPSLFLKKKDNFCKFYFVILLASSLFQIVSWYNILKYRYKLDLLDIQKFDQIIHILKIDLGIRLIVIVPIISLILALILKKLLPRLEFFDNI</sequence>
<evidence type="ECO:0008006" key="4">
    <source>
        <dbReference type="Google" id="ProtNLM"/>
    </source>
</evidence>
<keyword evidence="1" id="KW-0812">Transmembrane</keyword>
<organism evidence="2 3">
    <name type="scientific">Phytoplasma australiense</name>
    <dbReference type="NCBI Taxonomy" id="59748"/>
    <lineage>
        <taxon>Bacteria</taxon>
        <taxon>Bacillati</taxon>
        <taxon>Mycoplasmatota</taxon>
        <taxon>Mollicutes</taxon>
        <taxon>Acholeplasmatales</taxon>
        <taxon>Acholeplasmataceae</taxon>
        <taxon>Candidatus Phytoplasma</taxon>
        <taxon>16SrXII (Stolbur group)</taxon>
    </lineage>
</organism>
<dbReference type="AlphaFoldDB" id="B1V980"/>
<dbReference type="EMBL" id="AM422018">
    <property type="protein sequence ID" value="CAM11512.1"/>
    <property type="molecule type" value="Genomic_DNA"/>
</dbReference>
<evidence type="ECO:0000313" key="2">
    <source>
        <dbReference type="EMBL" id="CAM11512.1"/>
    </source>
</evidence>
<dbReference type="Proteomes" id="UP000008323">
    <property type="component" value="Chromosome"/>
</dbReference>
<name>B1V980_PHYAS</name>
<dbReference type="STRING" id="59748.PA0177"/>
<feature type="transmembrane region" description="Helical" evidence="1">
    <location>
        <begin position="101"/>
        <end position="119"/>
    </location>
</feature>
<keyword evidence="1" id="KW-0472">Membrane</keyword>
<protein>
    <recommendedName>
        <fullName evidence="4">ECF transporter S component</fullName>
    </recommendedName>
</protein>
<feature type="transmembrane region" description="Helical" evidence="1">
    <location>
        <begin position="128"/>
        <end position="147"/>
    </location>
</feature>
<evidence type="ECO:0000313" key="3">
    <source>
        <dbReference type="Proteomes" id="UP000008323"/>
    </source>
</evidence>
<dbReference type="Gene3D" id="1.10.1760.20">
    <property type="match status" value="1"/>
</dbReference>
<feature type="transmembrane region" description="Helical" evidence="1">
    <location>
        <begin position="24"/>
        <end position="45"/>
    </location>
</feature>
<dbReference type="KEGG" id="pal:PA0177"/>
<feature type="transmembrane region" description="Helical" evidence="1">
    <location>
        <begin position="173"/>
        <end position="192"/>
    </location>
</feature>
<keyword evidence="1" id="KW-1133">Transmembrane helix</keyword>